<dbReference type="Proteomes" id="UP000316621">
    <property type="component" value="Chromosome 8"/>
</dbReference>
<evidence type="ECO:0000313" key="2">
    <source>
        <dbReference type="Proteomes" id="UP000316621"/>
    </source>
</evidence>
<dbReference type="EMBL" id="CM010722">
    <property type="protein sequence ID" value="RZC74138.1"/>
    <property type="molecule type" value="Genomic_DNA"/>
</dbReference>
<protein>
    <submittedName>
        <fullName evidence="1">Uncharacterized protein</fullName>
    </submittedName>
</protein>
<accession>A0A4Y7KPT9</accession>
<dbReference type="AlphaFoldDB" id="A0A4Y7KPT9"/>
<name>A0A4Y7KPT9_PAPSO</name>
<gene>
    <name evidence="1" type="ORF">C5167_049621</name>
</gene>
<organism evidence="1 2">
    <name type="scientific">Papaver somniferum</name>
    <name type="common">Opium poppy</name>
    <dbReference type="NCBI Taxonomy" id="3469"/>
    <lineage>
        <taxon>Eukaryota</taxon>
        <taxon>Viridiplantae</taxon>
        <taxon>Streptophyta</taxon>
        <taxon>Embryophyta</taxon>
        <taxon>Tracheophyta</taxon>
        <taxon>Spermatophyta</taxon>
        <taxon>Magnoliopsida</taxon>
        <taxon>Ranunculales</taxon>
        <taxon>Papaveraceae</taxon>
        <taxon>Papaveroideae</taxon>
        <taxon>Papaver</taxon>
    </lineage>
</organism>
<proteinExistence type="predicted"/>
<sequence>MQMEAGSTPLFIKDTSCMVGAMCVIRYCVGSSDAMVSARSDAHVMPTPHGVGYLARLQLSTADMLIDTVDARLLLVSQQLCH</sequence>
<reference evidence="1 2" key="1">
    <citation type="journal article" date="2018" name="Science">
        <title>The opium poppy genome and morphinan production.</title>
        <authorList>
            <person name="Guo L."/>
            <person name="Winzer T."/>
            <person name="Yang X."/>
            <person name="Li Y."/>
            <person name="Ning Z."/>
            <person name="He Z."/>
            <person name="Teodor R."/>
            <person name="Lu Y."/>
            <person name="Bowser T.A."/>
            <person name="Graham I.A."/>
            <person name="Ye K."/>
        </authorList>
    </citation>
    <scope>NUCLEOTIDE SEQUENCE [LARGE SCALE GENOMIC DNA]</scope>
    <source>
        <strain evidence="2">cv. HN1</strain>
        <tissue evidence="1">Leaves</tissue>
    </source>
</reference>
<keyword evidence="2" id="KW-1185">Reference proteome</keyword>
<dbReference type="Gramene" id="RZC74138">
    <property type="protein sequence ID" value="RZC74138"/>
    <property type="gene ID" value="C5167_049621"/>
</dbReference>
<evidence type="ECO:0000313" key="1">
    <source>
        <dbReference type="EMBL" id="RZC74138.1"/>
    </source>
</evidence>